<keyword evidence="3" id="KW-1185">Reference proteome</keyword>
<dbReference type="Proteomes" id="UP001153678">
    <property type="component" value="Unassembled WGS sequence"/>
</dbReference>
<protein>
    <submittedName>
        <fullName evidence="2">3838_t:CDS:1</fullName>
    </submittedName>
</protein>
<dbReference type="OrthoDB" id="2431945at2759"/>
<accession>A0A9W4X8U3</accession>
<dbReference type="AlphaFoldDB" id="A0A9W4X8U3"/>
<proteinExistence type="predicted"/>
<organism evidence="2 3">
    <name type="scientific">Funneliformis geosporum</name>
    <dbReference type="NCBI Taxonomy" id="1117311"/>
    <lineage>
        <taxon>Eukaryota</taxon>
        <taxon>Fungi</taxon>
        <taxon>Fungi incertae sedis</taxon>
        <taxon>Mucoromycota</taxon>
        <taxon>Glomeromycotina</taxon>
        <taxon>Glomeromycetes</taxon>
        <taxon>Glomerales</taxon>
        <taxon>Glomeraceae</taxon>
        <taxon>Funneliformis</taxon>
    </lineage>
</organism>
<feature type="non-terminal residue" evidence="2">
    <location>
        <position position="89"/>
    </location>
</feature>
<evidence type="ECO:0000256" key="1">
    <source>
        <dbReference type="SAM" id="MobiDB-lite"/>
    </source>
</evidence>
<dbReference type="EMBL" id="CAMKVN010011254">
    <property type="protein sequence ID" value="CAI2194688.1"/>
    <property type="molecule type" value="Genomic_DNA"/>
</dbReference>
<feature type="compositionally biased region" description="Low complexity" evidence="1">
    <location>
        <begin position="54"/>
        <end position="69"/>
    </location>
</feature>
<evidence type="ECO:0000313" key="3">
    <source>
        <dbReference type="Proteomes" id="UP001153678"/>
    </source>
</evidence>
<evidence type="ECO:0000313" key="2">
    <source>
        <dbReference type="EMBL" id="CAI2194688.1"/>
    </source>
</evidence>
<comment type="caution">
    <text evidence="2">The sequence shown here is derived from an EMBL/GenBank/DDBJ whole genome shotgun (WGS) entry which is preliminary data.</text>
</comment>
<sequence>IWIKEKILENNYNYSNIIWKNKGGDKKTCDRLLAQIRNYELKVDPYDQDENDNIDNNSYSDSNSSDDNNNYDIKLLTEKYLLNNDREIL</sequence>
<name>A0A9W4X8U3_9GLOM</name>
<reference evidence="2" key="1">
    <citation type="submission" date="2022-08" db="EMBL/GenBank/DDBJ databases">
        <authorList>
            <person name="Kallberg Y."/>
            <person name="Tangrot J."/>
            <person name="Rosling A."/>
        </authorList>
    </citation>
    <scope>NUCLEOTIDE SEQUENCE</scope>
    <source>
        <strain evidence="2">Wild A</strain>
    </source>
</reference>
<gene>
    <name evidence="2" type="ORF">FWILDA_LOCUS16702</name>
</gene>
<feature type="region of interest" description="Disordered" evidence="1">
    <location>
        <begin position="44"/>
        <end position="69"/>
    </location>
</feature>